<protein>
    <submittedName>
        <fullName evidence="9">Rhs-family protein</fullName>
    </submittedName>
</protein>
<proteinExistence type="inferred from homology"/>
<dbReference type="GO" id="GO:0016485">
    <property type="term" value="P:protein processing"/>
    <property type="evidence" value="ECO:0007669"/>
    <property type="project" value="TreeGrafter"/>
</dbReference>
<feature type="compositionally biased region" description="Low complexity" evidence="7">
    <location>
        <begin position="76"/>
        <end position="94"/>
    </location>
</feature>
<feature type="domain" description="P/Homo B" evidence="8">
    <location>
        <begin position="2519"/>
        <end position="2660"/>
    </location>
</feature>
<dbReference type="GO" id="GO:0012505">
    <property type="term" value="C:endomembrane system"/>
    <property type="evidence" value="ECO:0007669"/>
    <property type="project" value="UniProtKB-ARBA"/>
</dbReference>
<dbReference type="PROSITE" id="PS51257">
    <property type="entry name" value="PROKAR_LIPOPROTEIN"/>
    <property type="match status" value="1"/>
</dbReference>
<dbReference type="Gene3D" id="2.60.40.10">
    <property type="entry name" value="Immunoglobulins"/>
    <property type="match status" value="4"/>
</dbReference>
<dbReference type="PRINTS" id="PR00723">
    <property type="entry name" value="SUBTILISIN"/>
</dbReference>
<dbReference type="GO" id="GO:0005509">
    <property type="term" value="F:calcium ion binding"/>
    <property type="evidence" value="ECO:0007669"/>
    <property type="project" value="InterPro"/>
</dbReference>
<dbReference type="InterPro" id="IPR013783">
    <property type="entry name" value="Ig-like_fold"/>
</dbReference>
<evidence type="ECO:0000256" key="5">
    <source>
        <dbReference type="ARBA" id="ARBA00022825"/>
    </source>
</evidence>
<dbReference type="SUPFAM" id="SSF52743">
    <property type="entry name" value="Subtilisin-like"/>
    <property type="match status" value="1"/>
</dbReference>
<name>A0A1W1BC10_9ZZZZ</name>
<dbReference type="InterPro" id="IPR006644">
    <property type="entry name" value="Cadg"/>
</dbReference>
<dbReference type="SMART" id="SM00635">
    <property type="entry name" value="BID_2"/>
    <property type="match status" value="3"/>
</dbReference>
<dbReference type="Pfam" id="PF17963">
    <property type="entry name" value="Big_9"/>
    <property type="match status" value="4"/>
</dbReference>
<dbReference type="PROSITE" id="PS51892">
    <property type="entry name" value="SUBTILASE"/>
    <property type="match status" value="1"/>
</dbReference>
<keyword evidence="2" id="KW-0645">Protease</keyword>
<dbReference type="InterPro" id="IPR015919">
    <property type="entry name" value="Cadherin-like_sf"/>
</dbReference>
<dbReference type="InterPro" id="IPR023827">
    <property type="entry name" value="Peptidase_S8_Asp-AS"/>
</dbReference>
<dbReference type="CDD" id="cd04059">
    <property type="entry name" value="Peptidases_S8_Protein_convertases_Kexins_Furin-like"/>
    <property type="match status" value="1"/>
</dbReference>
<feature type="region of interest" description="Disordered" evidence="7">
    <location>
        <begin position="2111"/>
        <end position="2139"/>
    </location>
</feature>
<dbReference type="Pfam" id="PF00082">
    <property type="entry name" value="Peptidase_S8"/>
    <property type="match status" value="1"/>
</dbReference>
<evidence type="ECO:0000256" key="7">
    <source>
        <dbReference type="SAM" id="MobiDB-lite"/>
    </source>
</evidence>
<dbReference type="InterPro" id="IPR002884">
    <property type="entry name" value="P_dom"/>
</dbReference>
<dbReference type="SUPFAM" id="SSF49785">
    <property type="entry name" value="Galactose-binding domain-like"/>
    <property type="match status" value="1"/>
</dbReference>
<keyword evidence="6" id="KW-0106">Calcium</keyword>
<dbReference type="Pfam" id="PF05345">
    <property type="entry name" value="He_PIG"/>
    <property type="match status" value="1"/>
</dbReference>
<dbReference type="SMART" id="SM00736">
    <property type="entry name" value="CADG"/>
    <property type="match status" value="2"/>
</dbReference>
<dbReference type="EMBL" id="FPHE01000014">
    <property type="protein sequence ID" value="SFV51052.1"/>
    <property type="molecule type" value="Genomic_DNA"/>
</dbReference>
<dbReference type="PANTHER" id="PTHR42884:SF14">
    <property type="entry name" value="NEUROENDOCRINE CONVERTASE 1"/>
    <property type="match status" value="1"/>
</dbReference>
<dbReference type="SUPFAM" id="SSF49313">
    <property type="entry name" value="Cadherin-like"/>
    <property type="match status" value="2"/>
</dbReference>
<evidence type="ECO:0000256" key="3">
    <source>
        <dbReference type="ARBA" id="ARBA00022729"/>
    </source>
</evidence>
<sequence length="2660" mass="285228">MKSRFLHMTYIAFVTLILVGCGGGGGSSSDETTTTTTETPVATVPEQVERPVDTTTSATEEVVEDVVKEPEEETTSDNGSSGGSSSSGDGSTSTPASGVAPANKGPFKKGSNVTAYKLNRNGTRSTETLSVLTTDDKGTFSITIPWTGATEFNVVGEYLNEATGTYMGDGNLSAIVDMVPGSANSIGINVFTHMAAVVMKKKMLAADANGSTVSATTLKEEASAVIAEQFNLKLDGAKLEDLDITSRDEPANAQLLQVSAALMSTDNPAETLANISKDIGEDDKIDEEGQAAMDDLQEEMANLDLDEIEEIIEGTVDGAVAPVETNVLNGTLSWDSNMSFNPLNDAFPDTNYTSETVTVNGVIGTSANVSIVNGWFKVNGATATTVSNGDQIEVTVTSSSTYSTEVKAILTVGGKDLPFIVTTKSDPFVPDTIPDDFSFGFKKDMNAGEEATSKEITITGINMATPIAIDNGSFTVNGEVNDTVKSGDKVVVKLNAGALGTTKKATITIGGVEGKFTVSTKAEDKNPIITGSLGSFLDEEKDTTITSNEITITDINVNLPVSVTGGATVSTATVANNGTITVTVTAPSEYATEKTVDLHIGGVVIPFTVKTKPNPFVPDTVPNDFNFKKVKTRTAGIEIESEEITVTGINMPVPISVVGGAYDINGTASTATTISNGATVKLRVTSPDYGLTKEATLNIGGVSAVFKVETEKDEEPEAISFTSLSAEVKNSDSESNIVTISGINVPLAISIDGGEYQIDDGGYTSTAGTIENNQTVQVKLHNANTPATTTVARLHVGNMNIPFVVTTADDAPVIADISGVEATEDQLFRFKPTLSEGKSNNWEIVGALPTWLDFNPINGELRGTPTNDESDVGTYSITIKATNDIGNDTKTFDITIIDVNYPPVLEALPNVTKDEDSPAFTVELNATDRDGTDATYSATSSDESKATVSVTDSTLTVTPIAEASGVVTITVVATDVKGAEDSKTFTLTLTPFNDAAVLESIATQTVDEDSTPLVIELNATDVDADTLTYTATSSDLTKATVAVSGSQLTITPLLNQYGDVTITVKANDGTVDSNTVTFTYSITPVNDAPIANPVTSSTVEDTVKAITLIATDVDSEDALTYSVVTPPVNGTVDISGAIANYTPNADFAGNDSFTYKVNDGTIDSNIATVTISVSSLNDAPVLSVIPPQTMDEDNGTLVVELNATDVDGDTLSYEANSSDDSIATVAISGNQLTITSMPNMNGNVTISVVAKDSELSSDVQTFTVTINPINDAPHLNPIPTQWKEGNQTEIIVELNATDIDGDAITYGATSSNTSRATVALSDNILTINLVDLNGTDVEIIATANDGKGEEVSEHFMVIDPSGRELDYVEFSHNVESGQYEEEDGVDPSSLFASPMYSIRYEHCDGLELDKFTLSSTQLDIKRAEFNETTGDITWRDNWNTSLTITDNEIFIDENEDGVDDFKFKYVGAIEDVDVLNSMLGMQLFDSRIQAYRFLQIRISDTVRFDEDDEDDYVETHGHTDNLFYTSLASFIEHQQNGAYFISNDEGEGGISFADDSNFSDGSGMLIEVTDDGSLVNNNAGTWHVEDGVLYVEPTESLYESEVYKVITDDVHGDVVIRGEYSKSGEEEEFVWFDDEGKNQFLQFLEDEGISYNGGECHDDDGDDSVHEIHPEIYIWGEAVVDENQTQSFWFEARDLDSVRLAEGTPDFITLVEDNDGGEPMSVSANRSLRQNSMPRSVSRNNSSTSEENSWSYYRVDINATATTATGYYAIELIGTNNSLGVDVNETLNLFYGIEAPSVDFDIQNGYIELNQGESRSVDFTLYNADSIEIGETIRWNDYKEVVTSFTDISGNSVDIHPTTDVDVDWYDIELIARDSSSGGEISRWIGVQVNPEGSNHRPDINLTVIYHQLDINSSEEVIATVSTSDIDGDDVNLSIYSPSFVVLEDNNIVYRPDGNETAGGYDIEVYAEDSNGARVDRYFLFELVGDSNGEGGEPILISNLVSGTVNFKDEDSNPIATPNDAFVRIVPSRFQNDDAGWNGLFCKVEDNGSYGAECYTDGNKSGIIDAFNDSTETFQMVVFKNHIEPEDYHWNCGEDIYKWVGDSVSSDSFATIDVSPNDYQDRSGEQCGESGDNDSDGDHIPDSIEALLGMDSSNPDVNDNGILDGLETEGDNGDQFFDKQWHIRSLGTVVNGSDVSTVVGNDLDLLDIYGKYMGYNGGNPIIVQIVDDGVDADHEDLVDNMDLSRSYSHSSSGDTVGDPSPTDIHDTHGTMVAGIMGARAFNGKGVRGIAPFVKVAGSNWIESQNPSGLDKAWLSGDGANEIAVTNNSWGTYFTNDTFYESILEQGTSTLRDGKGRVYVIAAGNDREDAGNSNISYISNSRYAVAVAALKHDNTHASYSSPGGNVIISGYSGDYYQNSPTIATTTVEGQSVNSGDINEKTTWSEDVNQNYTFAMNGTSAASPTVSGSIALVLEACPNLTWRDVKYLLAKHGKRVDSENSSWIQNSSGLWYSNDYGYGLVNPKGMIESCENNYTNLGAERTAEVSGTPNSSLDDNSTVTIGGFDINESINIEWIELTMDSNHTQASDYGIELISPADTTVRVVNWTRAGGDWMNGGFKFGSAGFVDENSSGEWKVKVTDFNINNENLSGTIKSLKIKIYGH</sequence>
<keyword evidence="5" id="KW-0720">Serine protease</keyword>
<evidence type="ECO:0000313" key="9">
    <source>
        <dbReference type="EMBL" id="SFV51052.1"/>
    </source>
</evidence>
<evidence type="ECO:0000256" key="1">
    <source>
        <dbReference type="ARBA" id="ARBA00005325"/>
    </source>
</evidence>
<dbReference type="PROSITE" id="PS51829">
    <property type="entry name" value="P_HOMO_B"/>
    <property type="match status" value="1"/>
</dbReference>
<feature type="region of interest" description="Disordered" evidence="7">
    <location>
        <begin position="1712"/>
        <end position="1745"/>
    </location>
</feature>
<gene>
    <name evidence="9" type="ORF">MNB_SV-12-1126</name>
</gene>
<dbReference type="PROSITE" id="PS00136">
    <property type="entry name" value="SUBTILASE_ASP"/>
    <property type="match status" value="1"/>
</dbReference>
<dbReference type="InterPro" id="IPR003343">
    <property type="entry name" value="Big_2"/>
</dbReference>
<evidence type="ECO:0000256" key="6">
    <source>
        <dbReference type="ARBA" id="ARBA00022837"/>
    </source>
</evidence>
<dbReference type="PANTHER" id="PTHR42884">
    <property type="entry name" value="PROPROTEIN CONVERTASE SUBTILISIN/KEXIN-RELATED"/>
    <property type="match status" value="1"/>
</dbReference>
<evidence type="ECO:0000256" key="4">
    <source>
        <dbReference type="ARBA" id="ARBA00022801"/>
    </source>
</evidence>
<dbReference type="GO" id="GO:0016020">
    <property type="term" value="C:membrane"/>
    <property type="evidence" value="ECO:0007669"/>
    <property type="project" value="InterPro"/>
</dbReference>
<keyword evidence="3" id="KW-0732">Signal</keyword>
<feature type="compositionally biased region" description="Low complexity" evidence="7">
    <location>
        <begin position="28"/>
        <end position="39"/>
    </location>
</feature>
<dbReference type="Gene3D" id="3.40.50.200">
    <property type="entry name" value="Peptidase S8/S53 domain"/>
    <property type="match status" value="1"/>
</dbReference>
<dbReference type="GO" id="GO:0005737">
    <property type="term" value="C:cytoplasm"/>
    <property type="evidence" value="ECO:0007669"/>
    <property type="project" value="UniProtKB-ARBA"/>
</dbReference>
<organism evidence="9">
    <name type="scientific">hydrothermal vent metagenome</name>
    <dbReference type="NCBI Taxonomy" id="652676"/>
    <lineage>
        <taxon>unclassified sequences</taxon>
        <taxon>metagenomes</taxon>
        <taxon>ecological metagenomes</taxon>
    </lineage>
</organism>
<dbReference type="InterPro" id="IPR008979">
    <property type="entry name" value="Galactose-bd-like_sf"/>
</dbReference>
<evidence type="ECO:0000259" key="8">
    <source>
        <dbReference type="PROSITE" id="PS51829"/>
    </source>
</evidence>
<feature type="region of interest" description="Disordered" evidence="7">
    <location>
        <begin position="23"/>
        <end position="113"/>
    </location>
</feature>
<comment type="similarity">
    <text evidence="1">Belongs to the peptidase S8 family. Furin subfamily.</text>
</comment>
<dbReference type="NCBIfam" id="NF012211">
    <property type="entry name" value="tand_rpt_95"/>
    <property type="match status" value="4"/>
</dbReference>
<keyword evidence="4" id="KW-0378">Hydrolase</keyword>
<dbReference type="PROSITE" id="PS00137">
    <property type="entry name" value="SUBTILASE_HIS"/>
    <property type="match status" value="1"/>
</dbReference>
<dbReference type="PROSITE" id="PS00138">
    <property type="entry name" value="SUBTILASE_SER"/>
    <property type="match status" value="1"/>
</dbReference>
<dbReference type="InterPro" id="IPR034182">
    <property type="entry name" value="Kexin/furin"/>
</dbReference>
<dbReference type="InterPro" id="IPR000209">
    <property type="entry name" value="Peptidase_S8/S53_dom"/>
</dbReference>
<feature type="compositionally biased region" description="Polar residues" evidence="7">
    <location>
        <begin position="1722"/>
        <end position="1734"/>
    </location>
</feature>
<dbReference type="Gene3D" id="2.60.120.260">
    <property type="entry name" value="Galactose-binding domain-like"/>
    <property type="match status" value="1"/>
</dbReference>
<dbReference type="Gene3D" id="2.60.40.3440">
    <property type="match status" value="1"/>
</dbReference>
<reference evidence="9" key="1">
    <citation type="submission" date="2016-10" db="EMBL/GenBank/DDBJ databases">
        <authorList>
            <person name="de Groot N.N."/>
        </authorList>
    </citation>
    <scope>NUCLEOTIDE SEQUENCE</scope>
</reference>
<dbReference type="InterPro" id="IPR036852">
    <property type="entry name" value="Peptidase_S8/S53_dom_sf"/>
</dbReference>
<dbReference type="InterPro" id="IPR023828">
    <property type="entry name" value="Peptidase_S8_Ser-AS"/>
</dbReference>
<dbReference type="GO" id="GO:0004252">
    <property type="term" value="F:serine-type endopeptidase activity"/>
    <property type="evidence" value="ECO:0007669"/>
    <property type="project" value="InterPro"/>
</dbReference>
<dbReference type="InterPro" id="IPR022398">
    <property type="entry name" value="Peptidase_S8_His-AS"/>
</dbReference>
<evidence type="ECO:0000256" key="2">
    <source>
        <dbReference type="ARBA" id="ARBA00022670"/>
    </source>
</evidence>
<dbReference type="Pfam" id="PF01483">
    <property type="entry name" value="P_proprotein"/>
    <property type="match status" value="1"/>
</dbReference>
<accession>A0A1W1BC10</accession>
<feature type="compositionally biased region" description="Low complexity" evidence="7">
    <location>
        <begin position="1735"/>
        <end position="1745"/>
    </location>
</feature>
<dbReference type="InterPro" id="IPR015500">
    <property type="entry name" value="Peptidase_S8_subtilisin-rel"/>
</dbReference>